<organism evidence="1 2">
    <name type="scientific">Pedobacter soli</name>
    <dbReference type="NCBI Taxonomy" id="390242"/>
    <lineage>
        <taxon>Bacteria</taxon>
        <taxon>Pseudomonadati</taxon>
        <taxon>Bacteroidota</taxon>
        <taxon>Sphingobacteriia</taxon>
        <taxon>Sphingobacteriales</taxon>
        <taxon>Sphingobacteriaceae</taxon>
        <taxon>Pedobacter</taxon>
    </lineage>
</organism>
<dbReference type="AlphaFoldDB" id="A0A1G6RSX5"/>
<sequence>MKSLTYLLFGIFPFFLQFEQSRIGRQPSHFAPVKNLGTVTLEEKEIKSIREEYNRINALRLNAERFSYAQKDCIEDGKITYYSSAGKILKVTDKAAMDDAVWIREYYYKDGAVFFCFEHLEWGAAAGPTHVSEYRFYIKDGKSIRETENKKIVNLKEKAAEVIALAQKALTVKAKRNFGDLYCDKTE</sequence>
<evidence type="ECO:0000313" key="2">
    <source>
        <dbReference type="Proteomes" id="UP000199455"/>
    </source>
</evidence>
<dbReference type="Proteomes" id="UP000199455">
    <property type="component" value="Unassembled WGS sequence"/>
</dbReference>
<name>A0A1G6RSX5_9SPHI</name>
<dbReference type="EMBL" id="FMZH01000004">
    <property type="protein sequence ID" value="SDD07531.1"/>
    <property type="molecule type" value="Genomic_DNA"/>
</dbReference>
<evidence type="ECO:0000313" key="1">
    <source>
        <dbReference type="EMBL" id="SDD07531.1"/>
    </source>
</evidence>
<accession>A0A1G6RSX5</accession>
<dbReference type="STRING" id="390242.SAMN04488024_10444"/>
<proteinExistence type="predicted"/>
<reference evidence="2" key="1">
    <citation type="submission" date="2016-10" db="EMBL/GenBank/DDBJ databases">
        <authorList>
            <person name="Varghese N."/>
            <person name="Submissions S."/>
        </authorList>
    </citation>
    <scope>NUCLEOTIDE SEQUENCE [LARGE SCALE GENOMIC DNA]</scope>
    <source>
        <strain evidence="2">DSM 18609</strain>
    </source>
</reference>
<keyword evidence="2" id="KW-1185">Reference proteome</keyword>
<dbReference type="RefSeq" id="WP_090768029.1">
    <property type="nucleotide sequence ID" value="NZ_FMZH01000004.1"/>
</dbReference>
<gene>
    <name evidence="1" type="ORF">SAMN04488024_10444</name>
</gene>
<protein>
    <submittedName>
        <fullName evidence="1">Uncharacterized protein</fullName>
    </submittedName>
</protein>